<dbReference type="Proteomes" id="UP000176740">
    <property type="component" value="Unassembled WGS sequence"/>
</dbReference>
<reference evidence="1 2" key="1">
    <citation type="journal article" date="2016" name="Nat. Commun.">
        <title>Thousands of microbial genomes shed light on interconnected biogeochemical processes in an aquifer system.</title>
        <authorList>
            <person name="Anantharaman K."/>
            <person name="Brown C.T."/>
            <person name="Hug L.A."/>
            <person name="Sharon I."/>
            <person name="Castelle C.J."/>
            <person name="Probst A.J."/>
            <person name="Thomas B.C."/>
            <person name="Singh A."/>
            <person name="Wilkins M.J."/>
            <person name="Karaoz U."/>
            <person name="Brodie E.L."/>
            <person name="Williams K.H."/>
            <person name="Hubbard S.S."/>
            <person name="Banfield J.F."/>
        </authorList>
    </citation>
    <scope>NUCLEOTIDE SEQUENCE [LARGE SCALE GENOMIC DNA]</scope>
</reference>
<evidence type="ECO:0008006" key="3">
    <source>
        <dbReference type="Google" id="ProtNLM"/>
    </source>
</evidence>
<protein>
    <recommendedName>
        <fullName evidence="3">Type II toxin-antitoxin system mRNA interferase toxin, RelE/StbE family</fullName>
    </recommendedName>
</protein>
<evidence type="ECO:0000313" key="2">
    <source>
        <dbReference type="Proteomes" id="UP000176740"/>
    </source>
</evidence>
<dbReference type="InterPro" id="IPR035093">
    <property type="entry name" value="RelE/ParE_toxin_dom_sf"/>
</dbReference>
<dbReference type="SUPFAM" id="SSF143011">
    <property type="entry name" value="RelE-like"/>
    <property type="match status" value="1"/>
</dbReference>
<name>A0A1F5H411_9BACT</name>
<dbReference type="Gene3D" id="3.30.2310.20">
    <property type="entry name" value="RelE-like"/>
    <property type="match status" value="1"/>
</dbReference>
<sequence length="85" mass="10293">MKSIQYSPEFIKRWKRVPKNIKQKAIVKEKLFRQNCFHPSLKTHKLKGELSYQWAYSIDYHWRIVFYLNGNKAIFTTVGTHSVYK</sequence>
<dbReference type="EMBL" id="MFBO01000001">
    <property type="protein sequence ID" value="OGD98912.1"/>
    <property type="molecule type" value="Genomic_DNA"/>
</dbReference>
<evidence type="ECO:0000313" key="1">
    <source>
        <dbReference type="EMBL" id="OGD98912.1"/>
    </source>
</evidence>
<organism evidence="1 2">
    <name type="scientific">Candidatus Curtissbacteria bacterium RIFCSPLOWO2_01_FULL_38_11b</name>
    <dbReference type="NCBI Taxonomy" id="1797725"/>
    <lineage>
        <taxon>Bacteria</taxon>
        <taxon>Candidatus Curtissiibacteriota</taxon>
    </lineage>
</organism>
<accession>A0A1F5H411</accession>
<comment type="caution">
    <text evidence="1">The sequence shown here is derived from an EMBL/GenBank/DDBJ whole genome shotgun (WGS) entry which is preliminary data.</text>
</comment>
<dbReference type="AlphaFoldDB" id="A0A1F5H411"/>
<proteinExistence type="predicted"/>
<gene>
    <name evidence="1" type="ORF">A3A49_01740</name>
</gene>
<dbReference type="STRING" id="1797725.A3A49_01740"/>